<evidence type="ECO:0000313" key="2">
    <source>
        <dbReference type="Proteomes" id="UP001055811"/>
    </source>
</evidence>
<accession>A0ACB9F0L8</accession>
<dbReference type="Proteomes" id="UP001055811">
    <property type="component" value="Linkage Group LG03"/>
</dbReference>
<dbReference type="EMBL" id="CM042011">
    <property type="protein sequence ID" value="KAI3764358.1"/>
    <property type="molecule type" value="Genomic_DNA"/>
</dbReference>
<sequence>MYPRRTFLQFKLDSGPHEIEYDEEWLNLELGSAQERFYDFLNDDGFSETDVLGDDFKQVSEVITDKSCAPGDEVLIRNEKFINARLLLDFGFILPSNKYDQVSLESNNQLVFEFT</sequence>
<proteinExistence type="predicted"/>
<comment type="caution">
    <text evidence="1">The sequence shown here is derived from an EMBL/GenBank/DDBJ whole genome shotgun (WGS) entry which is preliminary data.</text>
</comment>
<keyword evidence="2" id="KW-1185">Reference proteome</keyword>
<name>A0ACB9F0L8_CICIN</name>
<reference evidence="1 2" key="2">
    <citation type="journal article" date="2022" name="Mol. Ecol. Resour.">
        <title>The genomes of chicory, endive, great burdock and yacon provide insights into Asteraceae paleo-polyploidization history and plant inulin production.</title>
        <authorList>
            <person name="Fan W."/>
            <person name="Wang S."/>
            <person name="Wang H."/>
            <person name="Wang A."/>
            <person name="Jiang F."/>
            <person name="Liu H."/>
            <person name="Zhao H."/>
            <person name="Xu D."/>
            <person name="Zhang Y."/>
        </authorList>
    </citation>
    <scope>NUCLEOTIDE SEQUENCE [LARGE SCALE GENOMIC DNA]</scope>
    <source>
        <strain evidence="2">cv. Punajuju</strain>
        <tissue evidence="1">Leaves</tissue>
    </source>
</reference>
<evidence type="ECO:0000313" key="1">
    <source>
        <dbReference type="EMBL" id="KAI3764358.1"/>
    </source>
</evidence>
<reference evidence="2" key="1">
    <citation type="journal article" date="2022" name="Mol. Ecol. Resour.">
        <title>The genomes of chicory, endive, great burdock and yacon provide insights into Asteraceae palaeo-polyploidization history and plant inulin production.</title>
        <authorList>
            <person name="Fan W."/>
            <person name="Wang S."/>
            <person name="Wang H."/>
            <person name="Wang A."/>
            <person name="Jiang F."/>
            <person name="Liu H."/>
            <person name="Zhao H."/>
            <person name="Xu D."/>
            <person name="Zhang Y."/>
        </authorList>
    </citation>
    <scope>NUCLEOTIDE SEQUENCE [LARGE SCALE GENOMIC DNA]</scope>
    <source>
        <strain evidence="2">cv. Punajuju</strain>
    </source>
</reference>
<gene>
    <name evidence="1" type="ORF">L2E82_14365</name>
</gene>
<organism evidence="1 2">
    <name type="scientific">Cichorium intybus</name>
    <name type="common">Chicory</name>
    <dbReference type="NCBI Taxonomy" id="13427"/>
    <lineage>
        <taxon>Eukaryota</taxon>
        <taxon>Viridiplantae</taxon>
        <taxon>Streptophyta</taxon>
        <taxon>Embryophyta</taxon>
        <taxon>Tracheophyta</taxon>
        <taxon>Spermatophyta</taxon>
        <taxon>Magnoliopsida</taxon>
        <taxon>eudicotyledons</taxon>
        <taxon>Gunneridae</taxon>
        <taxon>Pentapetalae</taxon>
        <taxon>asterids</taxon>
        <taxon>campanulids</taxon>
        <taxon>Asterales</taxon>
        <taxon>Asteraceae</taxon>
        <taxon>Cichorioideae</taxon>
        <taxon>Cichorieae</taxon>
        <taxon>Cichoriinae</taxon>
        <taxon>Cichorium</taxon>
    </lineage>
</organism>
<protein>
    <submittedName>
        <fullName evidence="1">Uncharacterized protein</fullName>
    </submittedName>
</protein>